<dbReference type="CDD" id="cd04458">
    <property type="entry name" value="CSP_CDS"/>
    <property type="match status" value="1"/>
</dbReference>
<feature type="compositionally biased region" description="Polar residues" evidence="3">
    <location>
        <begin position="47"/>
        <end position="58"/>
    </location>
</feature>
<dbReference type="GO" id="GO:0003729">
    <property type="term" value="F:mRNA binding"/>
    <property type="evidence" value="ECO:0007669"/>
    <property type="project" value="TreeGrafter"/>
</dbReference>
<accession>A0A8U0W898</accession>
<protein>
    <submittedName>
        <fullName evidence="6">Protein lin-28 homolog</fullName>
    </submittedName>
</protein>
<dbReference type="SUPFAM" id="SSF50249">
    <property type="entry name" value="Nucleic acid-binding proteins"/>
    <property type="match status" value="1"/>
</dbReference>
<feature type="region of interest" description="Disordered" evidence="3">
    <location>
        <begin position="126"/>
        <end position="157"/>
    </location>
</feature>
<dbReference type="InterPro" id="IPR011129">
    <property type="entry name" value="CSD"/>
</dbReference>
<keyword evidence="2" id="KW-0963">Cytoplasm</keyword>
<dbReference type="PANTHER" id="PTHR46109">
    <property type="entry name" value="PROTEIN LIN-28"/>
    <property type="match status" value="1"/>
</dbReference>
<evidence type="ECO:0000256" key="1">
    <source>
        <dbReference type="ARBA" id="ARBA00004496"/>
    </source>
</evidence>
<dbReference type="InterPro" id="IPR012340">
    <property type="entry name" value="NA-bd_OB-fold"/>
</dbReference>
<organism evidence="5 6">
    <name type="scientific">Glossina fuscipes</name>
    <dbReference type="NCBI Taxonomy" id="7396"/>
    <lineage>
        <taxon>Eukaryota</taxon>
        <taxon>Metazoa</taxon>
        <taxon>Ecdysozoa</taxon>
        <taxon>Arthropoda</taxon>
        <taxon>Hexapoda</taxon>
        <taxon>Insecta</taxon>
        <taxon>Pterygota</taxon>
        <taxon>Neoptera</taxon>
        <taxon>Endopterygota</taxon>
        <taxon>Diptera</taxon>
        <taxon>Brachycera</taxon>
        <taxon>Muscomorpha</taxon>
        <taxon>Hippoboscoidea</taxon>
        <taxon>Glossinidae</taxon>
        <taxon>Glossina</taxon>
    </lineage>
</organism>
<name>A0A8U0W898_9MUSC</name>
<proteinExistence type="predicted"/>
<dbReference type="Gene3D" id="4.10.60.10">
    <property type="entry name" value="Zinc finger, CCHC-type"/>
    <property type="match status" value="1"/>
</dbReference>
<feature type="domain" description="CSD" evidence="4">
    <location>
        <begin position="161"/>
        <end position="226"/>
    </location>
</feature>
<dbReference type="SMART" id="SM00357">
    <property type="entry name" value="CSP"/>
    <property type="match status" value="1"/>
</dbReference>
<dbReference type="InterPro" id="IPR051373">
    <property type="entry name" value="Lin-28_RNA-binding"/>
</dbReference>
<keyword evidence="5" id="KW-1185">Reference proteome</keyword>
<dbReference type="AlphaFoldDB" id="A0A8U0W898"/>
<dbReference type="RefSeq" id="XP_037881385.1">
    <property type="nucleotide sequence ID" value="XM_038025457.1"/>
</dbReference>
<dbReference type="InterPro" id="IPR036875">
    <property type="entry name" value="Znf_CCHC_sf"/>
</dbReference>
<dbReference type="GO" id="GO:0005634">
    <property type="term" value="C:nucleus"/>
    <property type="evidence" value="ECO:0007669"/>
    <property type="project" value="TreeGrafter"/>
</dbReference>
<dbReference type="GO" id="GO:0008270">
    <property type="term" value="F:zinc ion binding"/>
    <property type="evidence" value="ECO:0007669"/>
    <property type="project" value="InterPro"/>
</dbReference>
<dbReference type="PANTHER" id="PTHR46109:SF1">
    <property type="entry name" value="PROTEIN LIN-28 HOMOLOG"/>
    <property type="match status" value="1"/>
</dbReference>
<sequence>MSEMNINNNNNISATLVTHHSSNYENLSINTKQQILEIEDKIQEINLDSDNETINPNNVGEEEEQDQQQPEETIRLSIIIMSEMNINNNNNISATLVTHHSSNYENLSINTKQQILEIEDKIQEINLDSDNETINPNNVGEEEEQDQQQPEEAKPHEIGNVRYGKCKWFNVAKGWGFITPHDGGREVFVHQSVIQMSGFRSLAEQEEVEFECKLSERGLEAVRVSGREGTECHGFVTKSGSISLNSPLVPSHARRRRYRRIRCYNCGNFANHIAIKCNLGPQPKSCHLCKSVCHLFANCPTKKDETLSGTKKHSNKSAESTASAQTANECKDLTGNNDNK</sequence>
<dbReference type="PROSITE" id="PS51857">
    <property type="entry name" value="CSD_2"/>
    <property type="match status" value="1"/>
</dbReference>
<dbReference type="GeneID" id="119632522"/>
<feature type="compositionally biased region" description="Polar residues" evidence="3">
    <location>
        <begin position="126"/>
        <end position="138"/>
    </location>
</feature>
<dbReference type="InterPro" id="IPR002059">
    <property type="entry name" value="CSP_DNA-bd"/>
</dbReference>
<dbReference type="GO" id="GO:0031054">
    <property type="term" value="P:pre-miRNA processing"/>
    <property type="evidence" value="ECO:0007669"/>
    <property type="project" value="TreeGrafter"/>
</dbReference>
<evidence type="ECO:0000256" key="3">
    <source>
        <dbReference type="SAM" id="MobiDB-lite"/>
    </source>
</evidence>
<dbReference type="Gene3D" id="2.40.50.140">
    <property type="entry name" value="Nucleic acid-binding proteins"/>
    <property type="match status" value="1"/>
</dbReference>
<dbReference type="SUPFAM" id="SSF57756">
    <property type="entry name" value="Retrovirus zinc finger-like domains"/>
    <property type="match status" value="1"/>
</dbReference>
<dbReference type="KEGG" id="gfs:119632522"/>
<evidence type="ECO:0000313" key="5">
    <source>
        <dbReference type="Proteomes" id="UP000092443"/>
    </source>
</evidence>
<reference evidence="6" key="1">
    <citation type="submission" date="2025-08" db="UniProtKB">
        <authorList>
            <consortium name="RefSeq"/>
        </authorList>
    </citation>
    <scope>IDENTIFICATION</scope>
    <source>
        <tissue evidence="6">Whole body pupa</tissue>
    </source>
</reference>
<evidence type="ECO:0000313" key="6">
    <source>
        <dbReference type="RefSeq" id="XP_037881385.1"/>
    </source>
</evidence>
<feature type="compositionally biased region" description="Polar residues" evidence="3">
    <location>
        <begin position="317"/>
        <end position="340"/>
    </location>
</feature>
<comment type="subcellular location">
    <subcellularLocation>
        <location evidence="1">Cytoplasm</location>
    </subcellularLocation>
</comment>
<feature type="region of interest" description="Disordered" evidence="3">
    <location>
        <begin position="47"/>
        <end position="71"/>
    </location>
</feature>
<evidence type="ECO:0000259" key="4">
    <source>
        <dbReference type="PROSITE" id="PS51857"/>
    </source>
</evidence>
<evidence type="ECO:0000256" key="2">
    <source>
        <dbReference type="ARBA" id="ARBA00022490"/>
    </source>
</evidence>
<dbReference type="Pfam" id="PF00313">
    <property type="entry name" value="CSD"/>
    <property type="match status" value="1"/>
</dbReference>
<gene>
    <name evidence="6" type="primary">LOC119632522</name>
</gene>
<dbReference type="PRINTS" id="PR00050">
    <property type="entry name" value="COLDSHOCK"/>
</dbReference>
<dbReference type="Proteomes" id="UP000092443">
    <property type="component" value="Unplaced"/>
</dbReference>
<dbReference type="GO" id="GO:0005737">
    <property type="term" value="C:cytoplasm"/>
    <property type="evidence" value="ECO:0007669"/>
    <property type="project" value="UniProtKB-SubCell"/>
</dbReference>
<feature type="region of interest" description="Disordered" evidence="3">
    <location>
        <begin position="303"/>
        <end position="340"/>
    </location>
</feature>